<name>G5JHL1_9STAP</name>
<feature type="domain" description="N-acetyltransferase" evidence="1">
    <location>
        <begin position="24"/>
        <end position="176"/>
    </location>
</feature>
<dbReference type="RefSeq" id="WP_002462876.1">
    <property type="nucleotide sequence ID" value="NZ_AEUN01000340.1"/>
</dbReference>
<dbReference type="GO" id="GO:0005737">
    <property type="term" value="C:cytoplasm"/>
    <property type="evidence" value="ECO:0007669"/>
    <property type="project" value="TreeGrafter"/>
</dbReference>
<organism evidence="2 3">
    <name type="scientific">Staphylococcus simiae CCM 7213 = CCUG 51256</name>
    <dbReference type="NCBI Taxonomy" id="911238"/>
    <lineage>
        <taxon>Bacteria</taxon>
        <taxon>Bacillati</taxon>
        <taxon>Bacillota</taxon>
        <taxon>Bacilli</taxon>
        <taxon>Bacillales</taxon>
        <taxon>Staphylococcaceae</taxon>
        <taxon>Staphylococcus</taxon>
    </lineage>
</organism>
<comment type="caution">
    <text evidence="2">The sequence shown here is derived from an EMBL/GenBank/DDBJ whole genome shotgun (WGS) entry which is preliminary data.</text>
</comment>
<dbReference type="EMBL" id="AEUN01000340">
    <property type="protein sequence ID" value="EHJ08317.1"/>
    <property type="molecule type" value="Genomic_DNA"/>
</dbReference>
<gene>
    <name evidence="2" type="ORF">SS7213T_04716</name>
</gene>
<dbReference type="InterPro" id="IPR051908">
    <property type="entry name" value="Ribosomal_N-acetyltransferase"/>
</dbReference>
<keyword evidence="2" id="KW-0808">Transferase</keyword>
<evidence type="ECO:0000259" key="1">
    <source>
        <dbReference type="PROSITE" id="PS51186"/>
    </source>
</evidence>
<dbReference type="SUPFAM" id="SSF55729">
    <property type="entry name" value="Acyl-CoA N-acyltransferases (Nat)"/>
    <property type="match status" value="1"/>
</dbReference>
<dbReference type="Pfam" id="PF13302">
    <property type="entry name" value="Acetyltransf_3"/>
    <property type="match status" value="1"/>
</dbReference>
<dbReference type="PROSITE" id="PS51186">
    <property type="entry name" value="GNAT"/>
    <property type="match status" value="1"/>
</dbReference>
<dbReference type="PANTHER" id="PTHR43441:SF12">
    <property type="entry name" value="RIBOSOMAL N-ACETYLTRANSFERASE YDAF-RELATED"/>
    <property type="match status" value="1"/>
</dbReference>
<accession>G5JHL1</accession>
<dbReference type="GO" id="GO:1990189">
    <property type="term" value="F:protein N-terminal-serine acetyltransferase activity"/>
    <property type="evidence" value="ECO:0007669"/>
    <property type="project" value="TreeGrafter"/>
</dbReference>
<protein>
    <submittedName>
        <fullName evidence="2">Putative acetyltransferase</fullName>
    </submittedName>
</protein>
<dbReference type="Gene3D" id="3.40.630.30">
    <property type="match status" value="1"/>
</dbReference>
<dbReference type="PATRIC" id="fig|911238.3.peg.784"/>
<dbReference type="OrthoDB" id="9784707at2"/>
<dbReference type="InterPro" id="IPR016181">
    <property type="entry name" value="Acyl_CoA_acyltransferase"/>
</dbReference>
<proteinExistence type="predicted"/>
<reference evidence="2 3" key="1">
    <citation type="journal article" date="2012" name="BMC Genomics">
        <title>Comparative genomic analysis of the genus Staphylococcus including Staphylococcus aureus and its newly described sister species Staphylococcus simiae.</title>
        <authorList>
            <person name="Suzuki H."/>
            <person name="Lefebure T."/>
            <person name="Pavinski Bitar P."/>
            <person name="Stanhope M.J."/>
        </authorList>
    </citation>
    <scope>NUCLEOTIDE SEQUENCE [LARGE SCALE GENOMIC DNA]</scope>
    <source>
        <strain evidence="2 3">CCM 7213</strain>
    </source>
</reference>
<dbReference type="InterPro" id="IPR000182">
    <property type="entry name" value="GNAT_dom"/>
</dbReference>
<dbReference type="Proteomes" id="UP000005413">
    <property type="component" value="Unassembled WGS sequence"/>
</dbReference>
<dbReference type="AlphaFoldDB" id="G5JHL1"/>
<dbReference type="GO" id="GO:0008999">
    <property type="term" value="F:protein-N-terminal-alanine acetyltransferase activity"/>
    <property type="evidence" value="ECO:0007669"/>
    <property type="project" value="TreeGrafter"/>
</dbReference>
<sequence>MFELEVNDHISLKGLELADANALFELVDNSRETLGQWLPWVPLTKEPSDSEVFIRGAIQQYNQDNGVHYGIWYDGQLAGVIGLHYIDRTNKRTSIGYYLAQQFEGQGIMTVSTQALINYCFTELRLNRVEIRAAVNNFKSQAIPRRLGFTEEGVLRQDELLNGQFSSSYVFSLLKSEYQL</sequence>
<evidence type="ECO:0000313" key="2">
    <source>
        <dbReference type="EMBL" id="EHJ08317.1"/>
    </source>
</evidence>
<evidence type="ECO:0000313" key="3">
    <source>
        <dbReference type="Proteomes" id="UP000005413"/>
    </source>
</evidence>
<dbReference type="PANTHER" id="PTHR43441">
    <property type="entry name" value="RIBOSOMAL-PROTEIN-SERINE ACETYLTRANSFERASE"/>
    <property type="match status" value="1"/>
</dbReference>
<keyword evidence="3" id="KW-1185">Reference proteome</keyword>